<feature type="compositionally biased region" description="Low complexity" evidence="2">
    <location>
        <begin position="324"/>
        <end position="334"/>
    </location>
</feature>
<dbReference type="PANTHER" id="PTHR12416">
    <property type="entry name" value="RRNA-PROCESSING PROTEIN UTP23 HOMOLOG"/>
    <property type="match status" value="1"/>
</dbReference>
<feature type="compositionally biased region" description="Basic residues" evidence="2">
    <location>
        <begin position="310"/>
        <end position="320"/>
    </location>
</feature>
<sequence>MRQKRAKAYKRVMALYVSAFNFRQPYQVLASSDFLVEAGKSPEIDILKMMGTTVQGEIKPMITQCCIEALYRLGKDAQAVVNLAKRCERRKCNHRTAIDPHECLKDVIAADIAIQKLAQNTFASRLRPTLELQTSPFPARSSCTVFWKTGAHHPPAGETNKHRYVLAVQAQKFATAMGTIPGLPIMHFNARGVLVLSPPSTATVRHKNALEEDRRVGGAALLDGVVDGANVLGGGSSGGAGGAVEGSMARRKAKQPNPLSMKKKKKGTDEAVGKKRSRDDDEDGHEDKEDEDEDEAEAAGAGEGGDAAGRKKKKRRRGKGGKGEVAAAIAEIKAGGLGGVISMAPEEAVGGGSGEASGDESD</sequence>
<evidence type="ECO:0000313" key="4">
    <source>
        <dbReference type="EMBL" id="RSH79881.1"/>
    </source>
</evidence>
<dbReference type="Pfam" id="PF24779">
    <property type="entry name" value="UTP23_sensor"/>
    <property type="match status" value="1"/>
</dbReference>
<dbReference type="Pfam" id="PF04900">
    <property type="entry name" value="Fcf1"/>
    <property type="match status" value="1"/>
</dbReference>
<dbReference type="STRING" id="105984.A0A427XLV4"/>
<feature type="domain" description="UTP23 sensor motif region" evidence="3">
    <location>
        <begin position="250"/>
        <end position="266"/>
    </location>
</feature>
<dbReference type="Proteomes" id="UP000279236">
    <property type="component" value="Unassembled WGS sequence"/>
</dbReference>
<protein>
    <recommendedName>
        <fullName evidence="3">UTP23 sensor motif region domain-containing protein</fullName>
    </recommendedName>
</protein>
<dbReference type="AlphaFoldDB" id="A0A427XLV4"/>
<dbReference type="CDD" id="cd09865">
    <property type="entry name" value="PIN_ScUtp23p-like"/>
    <property type="match status" value="1"/>
</dbReference>
<reference evidence="4 5" key="1">
    <citation type="submission" date="2018-11" db="EMBL/GenBank/DDBJ databases">
        <title>Genome sequence of Apiotrichum porosum DSM 27194.</title>
        <authorList>
            <person name="Aliyu H."/>
            <person name="Gorte O."/>
            <person name="Ochsenreither K."/>
        </authorList>
    </citation>
    <scope>NUCLEOTIDE SEQUENCE [LARGE SCALE GENOMIC DNA]</scope>
    <source>
        <strain evidence="4 5">DSM 27194</strain>
    </source>
</reference>
<organism evidence="4 5">
    <name type="scientific">Apiotrichum porosum</name>
    <dbReference type="NCBI Taxonomy" id="105984"/>
    <lineage>
        <taxon>Eukaryota</taxon>
        <taxon>Fungi</taxon>
        <taxon>Dikarya</taxon>
        <taxon>Basidiomycota</taxon>
        <taxon>Agaricomycotina</taxon>
        <taxon>Tremellomycetes</taxon>
        <taxon>Trichosporonales</taxon>
        <taxon>Trichosporonaceae</taxon>
        <taxon>Apiotrichum</taxon>
    </lineage>
</organism>
<proteinExistence type="predicted"/>
<keyword evidence="5" id="KW-1185">Reference proteome</keyword>
<feature type="compositionally biased region" description="Basic and acidic residues" evidence="2">
    <location>
        <begin position="267"/>
        <end position="279"/>
    </location>
</feature>
<dbReference type="EMBL" id="RSCE01000009">
    <property type="protein sequence ID" value="RSH79881.1"/>
    <property type="molecule type" value="Genomic_DNA"/>
</dbReference>
<accession>A0A427XLV4</accession>
<evidence type="ECO:0000256" key="1">
    <source>
        <dbReference type="ARBA" id="ARBA00023242"/>
    </source>
</evidence>
<feature type="compositionally biased region" description="Acidic residues" evidence="2">
    <location>
        <begin position="280"/>
        <end position="297"/>
    </location>
</feature>
<keyword evidence="1" id="KW-0539">Nucleus</keyword>
<dbReference type="InterPro" id="IPR006984">
    <property type="entry name" value="Fcf1/UTP23"/>
</dbReference>
<dbReference type="GeneID" id="39594087"/>
<dbReference type="RefSeq" id="XP_028474990.1">
    <property type="nucleotide sequence ID" value="XM_028624822.1"/>
</dbReference>
<evidence type="ECO:0000256" key="2">
    <source>
        <dbReference type="SAM" id="MobiDB-lite"/>
    </source>
</evidence>
<feature type="region of interest" description="Disordered" evidence="2">
    <location>
        <begin position="238"/>
        <end position="362"/>
    </location>
</feature>
<dbReference type="GO" id="GO:0032040">
    <property type="term" value="C:small-subunit processome"/>
    <property type="evidence" value="ECO:0007669"/>
    <property type="project" value="InterPro"/>
</dbReference>
<dbReference type="InterPro" id="IPR057776">
    <property type="entry name" value="UTP23_sensor"/>
</dbReference>
<dbReference type="OrthoDB" id="25675at2759"/>
<evidence type="ECO:0000259" key="3">
    <source>
        <dbReference type="Pfam" id="PF24779"/>
    </source>
</evidence>
<evidence type="ECO:0000313" key="5">
    <source>
        <dbReference type="Proteomes" id="UP000279236"/>
    </source>
</evidence>
<name>A0A427XLV4_9TREE</name>
<dbReference type="Gene3D" id="3.40.50.1010">
    <property type="entry name" value="5'-nuclease"/>
    <property type="match status" value="1"/>
</dbReference>
<comment type="caution">
    <text evidence="4">The sequence shown here is derived from an EMBL/GenBank/DDBJ whole genome shotgun (WGS) entry which is preliminary data.</text>
</comment>
<gene>
    <name evidence="4" type="ORF">EHS24_009544</name>
</gene>